<evidence type="ECO:0000313" key="2">
    <source>
        <dbReference type="EMBL" id="RHX92706.1"/>
    </source>
</evidence>
<gene>
    <name evidence="2" type="ORF">DLM75_05900</name>
</gene>
<sequence length="82" mass="9779">MQLGRILRFERRSFSPRRSKKGEFPHSSGIQRDSDPKEESKKSEFDFGFVELFKRLLFFQKKNSFLESDVSNTDLIIIRIHL</sequence>
<reference evidence="3" key="1">
    <citation type="submission" date="2018-05" db="EMBL/GenBank/DDBJ databases">
        <title>Leptospira yasudae sp. nov. and Leptospira stimsonii sp. nov., two pathogenic species of the genus Leptospira isolated from environmental sources.</title>
        <authorList>
            <person name="Casanovas-Massana A."/>
            <person name="Hamond C."/>
            <person name="Santos L.A."/>
            <person name="Hacker K.P."/>
            <person name="Balassiano I."/>
            <person name="Medeiros M.A."/>
            <person name="Reis M.G."/>
            <person name="Ko A.I."/>
            <person name="Wunder E.A."/>
        </authorList>
    </citation>
    <scope>NUCLEOTIDE SEQUENCE [LARGE SCALE GENOMIC DNA]</scope>
    <source>
        <strain evidence="3">Yale</strain>
    </source>
</reference>
<organism evidence="2 3">
    <name type="scientific">Leptospira stimsonii</name>
    <dbReference type="NCBI Taxonomy" id="2202203"/>
    <lineage>
        <taxon>Bacteria</taxon>
        <taxon>Pseudomonadati</taxon>
        <taxon>Spirochaetota</taxon>
        <taxon>Spirochaetia</taxon>
        <taxon>Leptospirales</taxon>
        <taxon>Leptospiraceae</taxon>
        <taxon>Leptospira</taxon>
    </lineage>
</organism>
<evidence type="ECO:0000313" key="3">
    <source>
        <dbReference type="Proteomes" id="UP000265798"/>
    </source>
</evidence>
<proteinExistence type="predicted"/>
<protein>
    <submittedName>
        <fullName evidence="2">Uncharacterized protein</fullName>
    </submittedName>
</protein>
<feature type="region of interest" description="Disordered" evidence="1">
    <location>
        <begin position="1"/>
        <end position="40"/>
    </location>
</feature>
<comment type="caution">
    <text evidence="2">The sequence shown here is derived from an EMBL/GenBank/DDBJ whole genome shotgun (WGS) entry which is preliminary data.</text>
</comment>
<dbReference type="AlphaFoldDB" id="A0A396ZGA6"/>
<dbReference type="Proteomes" id="UP000265798">
    <property type="component" value="Unassembled WGS sequence"/>
</dbReference>
<accession>A0A396ZGA6</accession>
<name>A0A396ZGA6_9LEPT</name>
<evidence type="ECO:0000256" key="1">
    <source>
        <dbReference type="SAM" id="MobiDB-lite"/>
    </source>
</evidence>
<dbReference type="EMBL" id="QHCT01000001">
    <property type="protein sequence ID" value="RHX92706.1"/>
    <property type="molecule type" value="Genomic_DNA"/>
</dbReference>